<gene>
    <name evidence="3" type="ORF">SAMN02745166_01436</name>
</gene>
<dbReference type="Gene3D" id="2.160.20.20">
    <property type="match status" value="1"/>
</dbReference>
<dbReference type="Pfam" id="PF12951">
    <property type="entry name" value="PATR"/>
    <property type="match status" value="5"/>
</dbReference>
<accession>A0A1T4XG26</accession>
<dbReference type="STRING" id="48467.SAMN02745166_01436"/>
<dbReference type="NCBIfam" id="TIGR02595">
    <property type="entry name" value="PEP_CTERM"/>
    <property type="match status" value="1"/>
</dbReference>
<evidence type="ECO:0000256" key="1">
    <source>
        <dbReference type="ARBA" id="ARBA00022729"/>
    </source>
</evidence>
<dbReference type="EMBL" id="FUYE01000004">
    <property type="protein sequence ID" value="SKA88532.1"/>
    <property type="molecule type" value="Genomic_DNA"/>
</dbReference>
<dbReference type="SUPFAM" id="SSF51126">
    <property type="entry name" value="Pectin lyase-like"/>
    <property type="match status" value="2"/>
</dbReference>
<proteinExistence type="predicted"/>
<reference evidence="4" key="1">
    <citation type="submission" date="2017-02" db="EMBL/GenBank/DDBJ databases">
        <authorList>
            <person name="Varghese N."/>
            <person name="Submissions S."/>
        </authorList>
    </citation>
    <scope>NUCLEOTIDE SEQUENCE [LARGE SCALE GENOMIC DNA]</scope>
    <source>
        <strain evidence="4">ATCC 700200</strain>
    </source>
</reference>
<name>A0A1T4XG26_9BACT</name>
<dbReference type="RefSeq" id="WP_078812642.1">
    <property type="nucleotide sequence ID" value="NZ_FUYE01000004.1"/>
</dbReference>
<sequence length="1329" mass="132145">MKSCCPVNLVLKPFRFAPILAVLALLVGHAQVATAQSDQNWIPGNLNNDWSLGALNWDAGVGWTNGNNAIFGGTGETVELASDVQVNHITFNSNGYTIADANNDSVLTLNPASIITVTTSTHTATISEAIASGGITKAGNGTLALSGNNAFSGAVTINAGRLLVSHNSALGNTTGSTSIASGAQLTLADGVIITGESLTLAGSGISFTGALNVAADASATWAGAVNIVSGGRFGTEVGGHLTVSGPISGSNLVLSAFGTGVDAGVLVVSGTSNTYSGQTQIIRGILRLGASNALPTTTVLDVDSANSPTEASVFDLAGFNQTVGQLTRSANSDGGSFITNSGSVASTLTVNQSTTSVYSGILQDGSAALNFTKSGSGTLTLSGNNTQSGTLTVSTGTLILSGNNTSTGEVVVSGGVLEVAHNNAFGSTTTGSSVTSGRIVLQNSIKVTGEALAIAGDGGNSNGALQTATGAEAEWTGNIVVNSAGARLGGGVGGKLILSGVISGAAGGAVFFNRANDSTTVLNAVNTYTGPTQLFASGGTVGSRLVVGVDNAINAASRLTVLSSSSPAASMPMLLDLFGHVLTLSGLDSSNNHTNGTLLNVTNDGTQASTLTISSASTYTYSGAITNGTSVTHFAKDGSGTQILIGASSYTGETTVRAGTLQIGGSTGTLGSNGRLSGTSQINLIGGTLSLNNLGASNNATDRLANTTVVSLQGGALSFLGSDQTTTNSTETLGTVRFDQQVSTLTLTYGSTNTATLTTTTLQRAANGGIALVRGIALGKDSSSTASISRLLVTNAPTLVGTTAATNTGISTAKNTQIVPFLLGAVTSTTGGVGTAGTANTFVTYNVDTGLRPLNLTDEFTLNAFTSGHNTRITSTSTVGSTTAINSLILESADVSIASGQVLSVSSGAILITGSGGRAISGGTLAFGSQEGIITSYTSGNTSLSSAITGTAGLSLFGTSLFVINQQNSYAGNTAIYASVVPQSSSVGSPNAPTSGPFGTGTLILAGGSIRASSGGSVTIHNAVAFQADTTIPTGSTDKTLTFTGNVTLTSATRTLTQQNTTARTILSGAINDGGNGYGVILNGAGEVEFRGTNTYTGTTSVTAGTLYINGNQTTATGSVTVSGGTLGGTGTVGGTTVIAAGGTLSPGDPTSAGGLARLNIAQSLTLKTSSVTRLEITGATFTSLDSFGGNAPGSSGYINYVLSHATGMGNHDQLSLTGSITQENGGKIQVVPAGFTAVEGQIFNLLDWTAVSGNTFSSNLGDTYHDGTADSAYDLDLPSLGSGLVWDTSFFASHGVLVVVALVPEPSRAMLMFLALAFVNLRRRRLSV</sequence>
<dbReference type="InterPro" id="IPR011050">
    <property type="entry name" value="Pectin_lyase_fold/virulence"/>
</dbReference>
<dbReference type="OrthoDB" id="200413at2"/>
<keyword evidence="4" id="KW-1185">Reference proteome</keyword>
<protein>
    <submittedName>
        <fullName evidence="3">PEP-CTERM protein-sorting domain-containing protein</fullName>
    </submittedName>
</protein>
<dbReference type="NCBIfam" id="TIGR02601">
    <property type="entry name" value="autotrns_rpt"/>
    <property type="match status" value="6"/>
</dbReference>
<feature type="signal peptide" evidence="2">
    <location>
        <begin position="1"/>
        <end position="35"/>
    </location>
</feature>
<dbReference type="InterPro" id="IPR013424">
    <property type="entry name" value="Ice-binding_C"/>
</dbReference>
<feature type="chain" id="PRO_5012730240" evidence="2">
    <location>
        <begin position="36"/>
        <end position="1329"/>
    </location>
</feature>
<keyword evidence="1 2" id="KW-0732">Signal</keyword>
<evidence type="ECO:0000256" key="2">
    <source>
        <dbReference type="SAM" id="SignalP"/>
    </source>
</evidence>
<dbReference type="Proteomes" id="UP000190774">
    <property type="component" value="Unassembled WGS sequence"/>
</dbReference>
<evidence type="ECO:0000313" key="4">
    <source>
        <dbReference type="Proteomes" id="UP000190774"/>
    </source>
</evidence>
<dbReference type="InterPro" id="IPR013425">
    <property type="entry name" value="Autotrns_rpt"/>
</dbReference>
<dbReference type="InterPro" id="IPR012332">
    <property type="entry name" value="Autotransporter_pectin_lyase_C"/>
</dbReference>
<evidence type="ECO:0000313" key="3">
    <source>
        <dbReference type="EMBL" id="SKA88532.1"/>
    </source>
</evidence>
<organism evidence="3 4">
    <name type="scientific">Prosthecobacter debontii</name>
    <dbReference type="NCBI Taxonomy" id="48467"/>
    <lineage>
        <taxon>Bacteria</taxon>
        <taxon>Pseudomonadati</taxon>
        <taxon>Verrucomicrobiota</taxon>
        <taxon>Verrucomicrobiia</taxon>
        <taxon>Verrucomicrobiales</taxon>
        <taxon>Verrucomicrobiaceae</taxon>
        <taxon>Prosthecobacter</taxon>
    </lineage>
</organism>